<comment type="caution">
    <text evidence="1">The sequence shown here is derived from an EMBL/GenBank/DDBJ whole genome shotgun (WGS) entry which is preliminary data.</text>
</comment>
<dbReference type="EMBL" id="MU393431">
    <property type="protein sequence ID" value="KAI4869312.1"/>
    <property type="molecule type" value="Genomic_DNA"/>
</dbReference>
<name>A0ACB9ZD67_9PEZI</name>
<gene>
    <name evidence="1" type="ORF">F4820DRAFT_28674</name>
</gene>
<organism evidence="1 2">
    <name type="scientific">Hypoxylon rubiginosum</name>
    <dbReference type="NCBI Taxonomy" id="110542"/>
    <lineage>
        <taxon>Eukaryota</taxon>
        <taxon>Fungi</taxon>
        <taxon>Dikarya</taxon>
        <taxon>Ascomycota</taxon>
        <taxon>Pezizomycotina</taxon>
        <taxon>Sordariomycetes</taxon>
        <taxon>Xylariomycetidae</taxon>
        <taxon>Xylariales</taxon>
        <taxon>Hypoxylaceae</taxon>
        <taxon>Hypoxylon</taxon>
    </lineage>
</organism>
<reference evidence="1 2" key="1">
    <citation type="journal article" date="2022" name="New Phytol.">
        <title>Ecological generalism drives hyperdiversity of secondary metabolite gene clusters in xylarialean endophytes.</title>
        <authorList>
            <person name="Franco M.E.E."/>
            <person name="Wisecaver J.H."/>
            <person name="Arnold A.E."/>
            <person name="Ju Y.M."/>
            <person name="Slot J.C."/>
            <person name="Ahrendt S."/>
            <person name="Moore L.P."/>
            <person name="Eastman K.E."/>
            <person name="Scott K."/>
            <person name="Konkel Z."/>
            <person name="Mondo S.J."/>
            <person name="Kuo A."/>
            <person name="Hayes R.D."/>
            <person name="Haridas S."/>
            <person name="Andreopoulos B."/>
            <person name="Riley R."/>
            <person name="LaButti K."/>
            <person name="Pangilinan J."/>
            <person name="Lipzen A."/>
            <person name="Amirebrahimi M."/>
            <person name="Yan J."/>
            <person name="Adam C."/>
            <person name="Keymanesh K."/>
            <person name="Ng V."/>
            <person name="Louie K."/>
            <person name="Northen T."/>
            <person name="Drula E."/>
            <person name="Henrissat B."/>
            <person name="Hsieh H.M."/>
            <person name="Youens-Clark K."/>
            <person name="Lutzoni F."/>
            <person name="Miadlikowska J."/>
            <person name="Eastwood D.C."/>
            <person name="Hamelin R.C."/>
            <person name="Grigoriev I.V."/>
            <person name="U'Ren J.M."/>
        </authorList>
    </citation>
    <scope>NUCLEOTIDE SEQUENCE [LARGE SCALE GENOMIC DNA]</scope>
    <source>
        <strain evidence="1 2">CBS 119005</strain>
    </source>
</reference>
<sequence length="634" mass="71270">MRPCTNNKLANDGSYPDLQPAARANLSSTVDYHRSLLDQHRQQHESTRSSGIHTQQCHPRPNHSRGSLRQWLPLSNARKTGPATYNNNKDTTRKCNKTKNEKDHSSLESQPQSQSPSPPYPHLTRKDLEEFEALPVAIRRKYFSTLERLRLAQSSGILDRPKDLNDHREHRNADSQLYRRHKLRGASLSTDAALAGKPLGRPITSPSYRDRDHAHAHAVSVDTAFLAKLPAKIREKHLTREEQVIVAKQLRPSVILDAADEAILKVGRASRRPSPPPVYPPTLSSSARPSMDSLASDNAFASEHDALYDSFRWLDEDEDLDLRLALDDYHVNLRETVPAPPKEVRPPSFRRHLSFSKIPFGRTSISSSRPGTKDAAHPMPNSPVPNPVAYPQNVRRKSRALSLITPKHTTHESIASIDPAATHYQDPEARLKLRVYLASPQKFDEAIEFGFPSNDASASPYRDIPSAKGHRRGMLSTDSEKFKTFLADDQSSTCSDDASLPDPESPRTPQTLDKHVKPLQLTGTDDYHSSRAPDSYAQAPAASREMTLRMTLTRPDLRACEDQMYGWQKGTQQYPGKLSQTWSSRDDTPTSAYARDGPKESMDKIFADIDQELGLPPSTDSNVVKRFWNRVRRN</sequence>
<accession>A0ACB9ZD67</accession>
<proteinExistence type="predicted"/>
<protein>
    <submittedName>
        <fullName evidence="1">Uncharacterized protein</fullName>
    </submittedName>
</protein>
<evidence type="ECO:0000313" key="2">
    <source>
        <dbReference type="Proteomes" id="UP001497700"/>
    </source>
</evidence>
<dbReference type="Proteomes" id="UP001497700">
    <property type="component" value="Unassembled WGS sequence"/>
</dbReference>
<keyword evidence="2" id="KW-1185">Reference proteome</keyword>
<evidence type="ECO:0000313" key="1">
    <source>
        <dbReference type="EMBL" id="KAI4869312.1"/>
    </source>
</evidence>